<sequence>DLSALHCNWRGRGDSPGCFLNSSHQLIVGVTHFGDQPLLKRFWCSEMPPCHGRFAHPTVISDNLGQSIEHADIRGHAQCYLLQRELSFLGAVSNVAGCCDVQRDAECTTSRYSWYTSRGG</sequence>
<accession>A0AAN5CLK5</accession>
<dbReference type="AlphaFoldDB" id="A0AAN5CLK5"/>
<dbReference type="Proteomes" id="UP001328107">
    <property type="component" value="Unassembled WGS sequence"/>
</dbReference>
<protein>
    <submittedName>
        <fullName evidence="1">Uncharacterized protein</fullName>
    </submittedName>
</protein>
<dbReference type="EMBL" id="BTRK01000004">
    <property type="protein sequence ID" value="GMR46631.1"/>
    <property type="molecule type" value="Genomic_DNA"/>
</dbReference>
<keyword evidence="2" id="KW-1185">Reference proteome</keyword>
<evidence type="ECO:0000313" key="1">
    <source>
        <dbReference type="EMBL" id="GMR46631.1"/>
    </source>
</evidence>
<proteinExistence type="predicted"/>
<gene>
    <name evidence="1" type="ORF">PMAYCL1PPCAC_16826</name>
</gene>
<feature type="non-terminal residue" evidence="1">
    <location>
        <position position="1"/>
    </location>
</feature>
<evidence type="ECO:0000313" key="2">
    <source>
        <dbReference type="Proteomes" id="UP001328107"/>
    </source>
</evidence>
<comment type="caution">
    <text evidence="1">The sequence shown here is derived from an EMBL/GenBank/DDBJ whole genome shotgun (WGS) entry which is preliminary data.</text>
</comment>
<name>A0AAN5CLK5_9BILA</name>
<reference evidence="2" key="1">
    <citation type="submission" date="2022-10" db="EMBL/GenBank/DDBJ databases">
        <title>Genome assembly of Pristionchus species.</title>
        <authorList>
            <person name="Yoshida K."/>
            <person name="Sommer R.J."/>
        </authorList>
    </citation>
    <scope>NUCLEOTIDE SEQUENCE [LARGE SCALE GENOMIC DNA]</scope>
    <source>
        <strain evidence="2">RS5460</strain>
    </source>
</reference>
<feature type="non-terminal residue" evidence="1">
    <location>
        <position position="120"/>
    </location>
</feature>
<organism evidence="1 2">
    <name type="scientific">Pristionchus mayeri</name>
    <dbReference type="NCBI Taxonomy" id="1317129"/>
    <lineage>
        <taxon>Eukaryota</taxon>
        <taxon>Metazoa</taxon>
        <taxon>Ecdysozoa</taxon>
        <taxon>Nematoda</taxon>
        <taxon>Chromadorea</taxon>
        <taxon>Rhabditida</taxon>
        <taxon>Rhabditina</taxon>
        <taxon>Diplogasteromorpha</taxon>
        <taxon>Diplogasteroidea</taxon>
        <taxon>Neodiplogasteridae</taxon>
        <taxon>Pristionchus</taxon>
    </lineage>
</organism>